<dbReference type="RefSeq" id="WP_106702129.1">
    <property type="nucleotide sequence ID" value="NZ_CP027666.1"/>
</dbReference>
<protein>
    <submittedName>
        <fullName evidence="1">Uncharacterized protein</fullName>
    </submittedName>
</protein>
<name>A0A2S0MCM4_9BURK</name>
<evidence type="ECO:0000313" key="1">
    <source>
        <dbReference type="EMBL" id="AVO33566.1"/>
    </source>
</evidence>
<dbReference type="Pfam" id="PF22535">
    <property type="entry name" value="DUF7003"/>
    <property type="match status" value="2"/>
</dbReference>
<gene>
    <name evidence="1" type="ORF">C6570_04345</name>
</gene>
<accession>A0A2S0MCM4</accession>
<dbReference type="OrthoDB" id="9157032at2"/>
<reference evidence="1 2" key="1">
    <citation type="submission" date="2018-03" db="EMBL/GenBank/DDBJ databases">
        <title>Genome sequencing of Ottowia sp.</title>
        <authorList>
            <person name="Kim S.-J."/>
            <person name="Heo J."/>
            <person name="Kwon S.-W."/>
        </authorList>
    </citation>
    <scope>NUCLEOTIDE SEQUENCE [LARGE SCALE GENOMIC DNA]</scope>
    <source>
        <strain evidence="1 2">KADR8-3</strain>
    </source>
</reference>
<sequence length="284" mass="32083">MNYTAQDILNTLDQAGLDDIPMFDAGAAFVAPRLDVFRDDTRWAIVFNMVGWDQDVHTQIHPLGPRMRMRTWMGYMNARHSEWQADAQRELGAHADDPLALAQALMEGAALGQGFVAERMNQVQDMVQHYHQSVKSEGPSEEDKFLHPAEIEMDYAGDDELEHGLPRAAQVRGQPVSAAELAELQQLARSNASEGIVPAYALAFIEQHREKLWALPQEVAVFFEGGLPPHFMTLYEWEHPDLANEQKPGELASWQSLARAMAHNDRSAYQPGPANTDWRRWENI</sequence>
<keyword evidence="2" id="KW-1185">Reference proteome</keyword>
<proteinExistence type="predicted"/>
<evidence type="ECO:0000313" key="2">
    <source>
        <dbReference type="Proteomes" id="UP000239709"/>
    </source>
</evidence>
<dbReference type="Proteomes" id="UP000239709">
    <property type="component" value="Chromosome"/>
</dbReference>
<dbReference type="KEGG" id="otk:C6570_04345"/>
<dbReference type="InterPro" id="IPR054272">
    <property type="entry name" value="DUF7003"/>
</dbReference>
<organism evidence="1 2">
    <name type="scientific">Ottowia oryzae</name>
    <dbReference type="NCBI Taxonomy" id="2109914"/>
    <lineage>
        <taxon>Bacteria</taxon>
        <taxon>Pseudomonadati</taxon>
        <taxon>Pseudomonadota</taxon>
        <taxon>Betaproteobacteria</taxon>
        <taxon>Burkholderiales</taxon>
        <taxon>Comamonadaceae</taxon>
        <taxon>Ottowia</taxon>
    </lineage>
</organism>
<dbReference type="AlphaFoldDB" id="A0A2S0MCM4"/>
<dbReference type="EMBL" id="CP027666">
    <property type="protein sequence ID" value="AVO33566.1"/>
    <property type="molecule type" value="Genomic_DNA"/>
</dbReference>